<evidence type="ECO:0000313" key="1">
    <source>
        <dbReference type="EMBL" id="JAD98420.1"/>
    </source>
</evidence>
<sequence>MPLKSSSQKNYNISRKKG</sequence>
<reference evidence="1" key="1">
    <citation type="submission" date="2014-09" db="EMBL/GenBank/DDBJ databases">
        <authorList>
            <person name="Magalhaes I.L.F."/>
            <person name="Oliveira U."/>
            <person name="Santos F.R."/>
            <person name="Vidigal T.H.D.A."/>
            <person name="Brescovit A.D."/>
            <person name="Santos A.J."/>
        </authorList>
    </citation>
    <scope>NUCLEOTIDE SEQUENCE</scope>
    <source>
        <tissue evidence="1">Shoot tissue taken approximately 20 cm above the soil surface</tissue>
    </source>
</reference>
<name>A0A0A9EKL3_ARUDO</name>
<dbReference type="EMBL" id="GBRH01199475">
    <property type="protein sequence ID" value="JAD98420.1"/>
    <property type="molecule type" value="Transcribed_RNA"/>
</dbReference>
<organism evidence="1">
    <name type="scientific">Arundo donax</name>
    <name type="common">Giant reed</name>
    <name type="synonym">Donax arundinaceus</name>
    <dbReference type="NCBI Taxonomy" id="35708"/>
    <lineage>
        <taxon>Eukaryota</taxon>
        <taxon>Viridiplantae</taxon>
        <taxon>Streptophyta</taxon>
        <taxon>Embryophyta</taxon>
        <taxon>Tracheophyta</taxon>
        <taxon>Spermatophyta</taxon>
        <taxon>Magnoliopsida</taxon>
        <taxon>Liliopsida</taxon>
        <taxon>Poales</taxon>
        <taxon>Poaceae</taxon>
        <taxon>PACMAD clade</taxon>
        <taxon>Arundinoideae</taxon>
        <taxon>Arundineae</taxon>
        <taxon>Arundo</taxon>
    </lineage>
</organism>
<protein>
    <submittedName>
        <fullName evidence="1">Uncharacterized protein</fullName>
    </submittedName>
</protein>
<proteinExistence type="predicted"/>
<reference evidence="1" key="2">
    <citation type="journal article" date="2015" name="Data Brief">
        <title>Shoot transcriptome of the giant reed, Arundo donax.</title>
        <authorList>
            <person name="Barrero R.A."/>
            <person name="Guerrero F.D."/>
            <person name="Moolhuijzen P."/>
            <person name="Goolsby J.A."/>
            <person name="Tidwell J."/>
            <person name="Bellgard S.E."/>
            <person name="Bellgard M.I."/>
        </authorList>
    </citation>
    <scope>NUCLEOTIDE SEQUENCE</scope>
    <source>
        <tissue evidence="1">Shoot tissue taken approximately 20 cm above the soil surface</tissue>
    </source>
</reference>
<dbReference type="AlphaFoldDB" id="A0A0A9EKL3"/>
<accession>A0A0A9EKL3</accession>